<dbReference type="Proteomes" id="UP000199492">
    <property type="component" value="Unassembled WGS sequence"/>
</dbReference>
<gene>
    <name evidence="3" type="ORF">SAMN04489796_104101</name>
</gene>
<proteinExistence type="predicted"/>
<reference evidence="4" key="1">
    <citation type="submission" date="2016-10" db="EMBL/GenBank/DDBJ databases">
        <authorList>
            <person name="Varghese N."/>
            <person name="Submissions S."/>
        </authorList>
    </citation>
    <scope>NUCLEOTIDE SEQUENCE [LARGE SCALE GENOMIC DNA]</scope>
    <source>
        <strain evidence="4">DSM 15363</strain>
    </source>
</reference>
<dbReference type="PANTHER" id="PTHR46844:SF1">
    <property type="entry name" value="SLR5058 PROTEIN"/>
    <property type="match status" value="1"/>
</dbReference>
<organism evidence="3 4">
    <name type="scientific">Winogradskyella thalassocola</name>
    <dbReference type="NCBI Taxonomy" id="262004"/>
    <lineage>
        <taxon>Bacteria</taxon>
        <taxon>Pseudomonadati</taxon>
        <taxon>Bacteroidota</taxon>
        <taxon>Flavobacteriia</taxon>
        <taxon>Flavobacteriales</taxon>
        <taxon>Flavobacteriaceae</taxon>
        <taxon>Winogradskyella</taxon>
    </lineage>
</organism>
<dbReference type="STRING" id="262004.SAMN04489796_104101"/>
<evidence type="ECO:0000313" key="4">
    <source>
        <dbReference type="Proteomes" id="UP000199492"/>
    </source>
</evidence>
<dbReference type="Pfam" id="PF05729">
    <property type="entry name" value="NACHT"/>
    <property type="match status" value="1"/>
</dbReference>
<dbReference type="AlphaFoldDB" id="A0A1G8F0R9"/>
<dbReference type="OrthoDB" id="1488560at2"/>
<dbReference type="InterPro" id="IPR057123">
    <property type="entry name" value="STAND_NTPase4_dom"/>
</dbReference>
<dbReference type="SUPFAM" id="SSF52540">
    <property type="entry name" value="P-loop containing nucleoside triphosphate hydrolases"/>
    <property type="match status" value="1"/>
</dbReference>
<dbReference type="Pfam" id="PF24406">
    <property type="entry name" value="nSTAND_NTPase4"/>
    <property type="match status" value="1"/>
</dbReference>
<feature type="domain" description="STAND NTPase 4 small alpha/beta" evidence="2">
    <location>
        <begin position="482"/>
        <end position="538"/>
    </location>
</feature>
<dbReference type="CDD" id="cd00009">
    <property type="entry name" value="AAA"/>
    <property type="match status" value="1"/>
</dbReference>
<dbReference type="RefSeq" id="WP_092468184.1">
    <property type="nucleotide sequence ID" value="NZ_FNCZ01000004.1"/>
</dbReference>
<sequence>MKSKIEKQDFLNSIQKETDLHTLLEDLLPEMGFKDVKITHEKGNKPEFGKDLVCSYLDEIENKKDWLAFVVKKGKVSGKSGAVKEIEDQVYECFKFPYKSLEQTKKIPINKVKVVTNVHFSTGAKDKIFDSNNDERANIDFWDGEKLIAFIDKYYPKFWIKGSKKYKKYIERLQERIITDSSIKSLSVDSKKVEKLLTNMIEPKLSERITNDDGSIKWVNKKADTIVNLPNNSIIIGEPGCGKSTLFKTLSNEIITQNSLRNNQDFYPIILTFKEIEQSKFNLENTIEDFFNKDWNEDLNIDSQEILKTENCAIFIDALDELAKKESKESALNAVSEFNIKYPNVKVICSSRPSDYLFHNCETIGFRYMEISALNRQQIEIFLNNYFSDNITKSKSLLKSLKDSEILEKLPKTPLTIALITMLFDEKEIEIPATITDLYELFVNLLIGKTTSTETTELIEVGIKHRILCYVAKDLHSNLKASITKTDLHDLITKYSKERGQKFDVNQILEEILDQIGLLYVNDKEEISFKHQSFQEYFTAYEIFNHRQSDRKLFIDKFNDLWWQNVAIFYAGMAKDSPKFLEEILEKSKPTNLSEYISNTGGMGKLLQALYNTPIEQRKKGIQRGLDNTNAVLDIVTKEKASPERKDLLFWQNFSKYGLMQIFGGWFQHNNWSITLKEPISEYFDDNFELLDDNELSSEDIFKVEFELYLISSILASDSFIDFDRFNKLVSKSNLSNLDILAILDTHYNTLMKHLPKSFRKDDNLKSIHRRLKKRIQAIPNFAEEVNKPINQLKLE</sequence>
<protein>
    <submittedName>
        <fullName evidence="3">NACHT domain-containing protein</fullName>
    </submittedName>
</protein>
<dbReference type="EMBL" id="FNCZ01000004">
    <property type="protein sequence ID" value="SDH75674.1"/>
    <property type="molecule type" value="Genomic_DNA"/>
</dbReference>
<evidence type="ECO:0000313" key="3">
    <source>
        <dbReference type="EMBL" id="SDH75674.1"/>
    </source>
</evidence>
<accession>A0A1G8F0R9</accession>
<evidence type="ECO:0000259" key="1">
    <source>
        <dbReference type="Pfam" id="PF05729"/>
    </source>
</evidence>
<feature type="domain" description="NACHT" evidence="1">
    <location>
        <begin position="233"/>
        <end position="389"/>
    </location>
</feature>
<dbReference type="InterPro" id="IPR027417">
    <property type="entry name" value="P-loop_NTPase"/>
</dbReference>
<dbReference type="Gene3D" id="3.40.50.300">
    <property type="entry name" value="P-loop containing nucleotide triphosphate hydrolases"/>
    <property type="match status" value="1"/>
</dbReference>
<name>A0A1G8F0R9_9FLAO</name>
<keyword evidence="4" id="KW-1185">Reference proteome</keyword>
<dbReference type="PANTHER" id="PTHR46844">
    <property type="entry name" value="SLR5058 PROTEIN"/>
    <property type="match status" value="1"/>
</dbReference>
<dbReference type="InterPro" id="IPR007111">
    <property type="entry name" value="NACHT_NTPase"/>
</dbReference>
<evidence type="ECO:0000259" key="2">
    <source>
        <dbReference type="Pfam" id="PF24406"/>
    </source>
</evidence>